<accession>A0A8S2G069</accession>
<dbReference type="EMBL" id="CAJNOK010051040">
    <property type="protein sequence ID" value="CAF1602690.1"/>
    <property type="molecule type" value="Genomic_DNA"/>
</dbReference>
<protein>
    <submittedName>
        <fullName evidence="2">Uncharacterized protein</fullName>
    </submittedName>
</protein>
<evidence type="ECO:0000313" key="4">
    <source>
        <dbReference type="Proteomes" id="UP000677228"/>
    </source>
</evidence>
<keyword evidence="1" id="KW-0472">Membrane</keyword>
<organism evidence="2 4">
    <name type="scientific">Didymodactylos carnosus</name>
    <dbReference type="NCBI Taxonomy" id="1234261"/>
    <lineage>
        <taxon>Eukaryota</taxon>
        <taxon>Metazoa</taxon>
        <taxon>Spiralia</taxon>
        <taxon>Gnathifera</taxon>
        <taxon>Rotifera</taxon>
        <taxon>Eurotatoria</taxon>
        <taxon>Bdelloidea</taxon>
        <taxon>Philodinida</taxon>
        <taxon>Philodinidae</taxon>
        <taxon>Didymodactylos</taxon>
    </lineage>
</organism>
<keyword evidence="1" id="KW-1133">Transmembrane helix</keyword>
<evidence type="ECO:0000313" key="3">
    <source>
        <dbReference type="EMBL" id="CAF4412005.1"/>
    </source>
</evidence>
<reference evidence="2" key="1">
    <citation type="submission" date="2021-02" db="EMBL/GenBank/DDBJ databases">
        <authorList>
            <person name="Nowell W R."/>
        </authorList>
    </citation>
    <scope>NUCLEOTIDE SEQUENCE</scope>
</reference>
<dbReference type="Proteomes" id="UP000682733">
    <property type="component" value="Unassembled WGS sequence"/>
</dbReference>
<comment type="caution">
    <text evidence="2">The sequence shown here is derived from an EMBL/GenBank/DDBJ whole genome shotgun (WGS) entry which is preliminary data.</text>
</comment>
<gene>
    <name evidence="2" type="ORF">OVA965_LOCUS42201</name>
    <name evidence="3" type="ORF">TMI583_LOCUS44031</name>
</gene>
<evidence type="ECO:0000256" key="1">
    <source>
        <dbReference type="SAM" id="Phobius"/>
    </source>
</evidence>
<proteinExistence type="predicted"/>
<sequence>VNESFEVLWIKRMSAAIKHSLDYLVTKTCINPRMTIISNKNRQSNTFSFTLDDVQLQFIEFIIRKCDEVSLFLKRKNIIYLYHTEEQFYSDFDQTNFFDRPGDIEKVLLNSNCRFNSWTVDHMKMLLLVIGLGSFFFGILSTIITVCVLQKVRLPQRNKKNNNHIYISAKLDNIQEMS</sequence>
<evidence type="ECO:0000313" key="2">
    <source>
        <dbReference type="EMBL" id="CAF1602690.1"/>
    </source>
</evidence>
<name>A0A8S2G069_9BILA</name>
<feature type="non-terminal residue" evidence="2">
    <location>
        <position position="178"/>
    </location>
</feature>
<dbReference type="EMBL" id="CAJOBA010074886">
    <property type="protein sequence ID" value="CAF4412005.1"/>
    <property type="molecule type" value="Genomic_DNA"/>
</dbReference>
<feature type="transmembrane region" description="Helical" evidence="1">
    <location>
        <begin position="125"/>
        <end position="149"/>
    </location>
</feature>
<dbReference type="AlphaFoldDB" id="A0A8S2G069"/>
<dbReference type="Proteomes" id="UP000677228">
    <property type="component" value="Unassembled WGS sequence"/>
</dbReference>
<keyword evidence="1" id="KW-0812">Transmembrane</keyword>